<evidence type="ECO:0000313" key="2">
    <source>
        <dbReference type="EMBL" id="KRZ52341.1"/>
    </source>
</evidence>
<name>A0A0V1KZB4_9BILA</name>
<feature type="region of interest" description="Disordered" evidence="1">
    <location>
        <begin position="1"/>
        <end position="36"/>
    </location>
</feature>
<feature type="compositionally biased region" description="Polar residues" evidence="1">
    <location>
        <begin position="1"/>
        <end position="15"/>
    </location>
</feature>
<dbReference type="Proteomes" id="UP000054721">
    <property type="component" value="Unassembled WGS sequence"/>
</dbReference>
<reference evidence="2 3" key="1">
    <citation type="submission" date="2015-05" db="EMBL/GenBank/DDBJ databases">
        <title>Evolution of Trichinella species and genotypes.</title>
        <authorList>
            <person name="Korhonen P.K."/>
            <person name="Edoardo P."/>
            <person name="Giuseppe L.R."/>
            <person name="Gasser R.B."/>
        </authorList>
    </citation>
    <scope>NUCLEOTIDE SEQUENCE [LARGE SCALE GENOMIC DNA]</scope>
    <source>
        <strain evidence="2">ISS10</strain>
    </source>
</reference>
<sequence length="36" mass="4182">MKIQAPTNGRNQVPNRSRHRNHHREQVTPGLARPNL</sequence>
<keyword evidence="3" id="KW-1185">Reference proteome</keyword>
<accession>A0A0V1KZB4</accession>
<protein>
    <submittedName>
        <fullName evidence="2">Uncharacterized protein</fullName>
    </submittedName>
</protein>
<dbReference type="AlphaFoldDB" id="A0A0V1KZB4"/>
<comment type="caution">
    <text evidence="2">The sequence shown here is derived from an EMBL/GenBank/DDBJ whole genome shotgun (WGS) entry which is preliminary data.</text>
</comment>
<organism evidence="2 3">
    <name type="scientific">Trichinella nativa</name>
    <dbReference type="NCBI Taxonomy" id="6335"/>
    <lineage>
        <taxon>Eukaryota</taxon>
        <taxon>Metazoa</taxon>
        <taxon>Ecdysozoa</taxon>
        <taxon>Nematoda</taxon>
        <taxon>Enoplea</taxon>
        <taxon>Dorylaimia</taxon>
        <taxon>Trichinellida</taxon>
        <taxon>Trichinellidae</taxon>
        <taxon>Trichinella</taxon>
    </lineage>
</organism>
<evidence type="ECO:0000256" key="1">
    <source>
        <dbReference type="SAM" id="MobiDB-lite"/>
    </source>
</evidence>
<gene>
    <name evidence="2" type="ORF">T02_16212</name>
</gene>
<proteinExistence type="predicted"/>
<evidence type="ECO:0000313" key="3">
    <source>
        <dbReference type="Proteomes" id="UP000054721"/>
    </source>
</evidence>
<dbReference type="EMBL" id="JYDW01000196">
    <property type="protein sequence ID" value="KRZ52341.1"/>
    <property type="molecule type" value="Genomic_DNA"/>
</dbReference>